<evidence type="ECO:0000313" key="2">
    <source>
        <dbReference type="Proteomes" id="UP000255334"/>
    </source>
</evidence>
<keyword evidence="2" id="KW-1185">Reference proteome</keyword>
<sequence length="254" mass="28092">MRALAARTGHTCAYLECGKITSIRSLDDDTKAISIGVGAHEVAAGKKGPRPQSEHPDITEEQIRCARTNGIWLCADHAIIVDRNPRFHDRAKLQEWQRLAEETAAQGARYGRLRPITVGPDQVAARARMFINAIRDVLPQLPFRIGATMDSHQVQQMRGALVMLAGFGPLHPMFGIEAGLVASQNQAIDDLRAFVAFFEDRTLFVPDGNGILQVVDNKPGTRIEAEQRQVALWGHIHTIGRRWVQGEAYYGPSV</sequence>
<proteinExistence type="predicted"/>
<protein>
    <submittedName>
        <fullName evidence="1">Uncharacterized protein</fullName>
    </submittedName>
</protein>
<evidence type="ECO:0000313" key="1">
    <source>
        <dbReference type="EMBL" id="RDS85925.1"/>
    </source>
</evidence>
<organism evidence="1 2">
    <name type="scientific">Dyella psychrodurans</name>
    <dbReference type="NCBI Taxonomy" id="1927960"/>
    <lineage>
        <taxon>Bacteria</taxon>
        <taxon>Pseudomonadati</taxon>
        <taxon>Pseudomonadota</taxon>
        <taxon>Gammaproteobacteria</taxon>
        <taxon>Lysobacterales</taxon>
        <taxon>Rhodanobacteraceae</taxon>
        <taxon>Dyella</taxon>
    </lineage>
</organism>
<comment type="caution">
    <text evidence="1">The sequence shown here is derived from an EMBL/GenBank/DDBJ whole genome shotgun (WGS) entry which is preliminary data.</text>
</comment>
<dbReference type="AlphaFoldDB" id="A0A370XCI0"/>
<dbReference type="EMBL" id="QRBF01000001">
    <property type="protein sequence ID" value="RDS85925.1"/>
    <property type="molecule type" value="Genomic_DNA"/>
</dbReference>
<reference evidence="1 2" key="1">
    <citation type="submission" date="2018-07" db="EMBL/GenBank/DDBJ databases">
        <title>Dyella monticola sp. nov. and Dyella psychrodurans sp. nov. isolated from monsoon evergreen broad-leaved forest soil of Dinghu Mountain, China.</title>
        <authorList>
            <person name="Gao Z."/>
            <person name="Qiu L."/>
        </authorList>
    </citation>
    <scope>NUCLEOTIDE SEQUENCE [LARGE SCALE GENOMIC DNA]</scope>
    <source>
        <strain evidence="1 2">4MSK11</strain>
    </source>
</reference>
<gene>
    <name evidence="1" type="ORF">DWU99_01205</name>
</gene>
<accession>A0A370XCI0</accession>
<name>A0A370XCI0_9GAMM</name>
<dbReference type="Proteomes" id="UP000255334">
    <property type="component" value="Unassembled WGS sequence"/>
</dbReference>